<dbReference type="PANTHER" id="PTHR21600">
    <property type="entry name" value="MITOCHONDRIAL RNA PSEUDOURIDINE SYNTHASE"/>
    <property type="match status" value="1"/>
</dbReference>
<gene>
    <name evidence="4" type="ORF">A2W45_02155</name>
</gene>
<evidence type="ECO:0000313" key="4">
    <source>
        <dbReference type="EMBL" id="OGD98630.1"/>
    </source>
</evidence>
<dbReference type="InterPro" id="IPR006145">
    <property type="entry name" value="PsdUridine_synth_RsuA/RluA"/>
</dbReference>
<dbReference type="InterPro" id="IPR020103">
    <property type="entry name" value="PsdUridine_synth_cat_dom_sf"/>
</dbReference>
<dbReference type="Proteomes" id="UP000178393">
    <property type="component" value="Unassembled WGS sequence"/>
</dbReference>
<dbReference type="CDD" id="cd02869">
    <property type="entry name" value="PseudoU_synth_RluA_like"/>
    <property type="match status" value="1"/>
</dbReference>
<evidence type="ECO:0000313" key="5">
    <source>
        <dbReference type="Proteomes" id="UP000178393"/>
    </source>
</evidence>
<reference evidence="4 5" key="1">
    <citation type="journal article" date="2016" name="Nat. Commun.">
        <title>Thousands of microbial genomes shed light on interconnected biogeochemical processes in an aquifer system.</title>
        <authorList>
            <person name="Anantharaman K."/>
            <person name="Brown C.T."/>
            <person name="Hug L.A."/>
            <person name="Sharon I."/>
            <person name="Castelle C.J."/>
            <person name="Probst A.J."/>
            <person name="Thomas B.C."/>
            <person name="Singh A."/>
            <person name="Wilkins M.J."/>
            <person name="Karaoz U."/>
            <person name="Brodie E.L."/>
            <person name="Williams K.H."/>
            <person name="Hubbard S.S."/>
            <person name="Banfield J.F."/>
        </authorList>
    </citation>
    <scope>NUCLEOTIDE SEQUENCE [LARGE SCALE GENOMIC DNA]</scope>
</reference>
<proteinExistence type="inferred from homology"/>
<comment type="caution">
    <text evidence="4">The sequence shown here is derived from an EMBL/GenBank/DDBJ whole genome shotgun (WGS) entry which is preliminary data.</text>
</comment>
<name>A0A1F5H389_9BACT</name>
<dbReference type="AlphaFoldDB" id="A0A1F5H389"/>
<dbReference type="InterPro" id="IPR006224">
    <property type="entry name" value="PsdUridine_synth_RluA-like_CS"/>
</dbReference>
<dbReference type="SUPFAM" id="SSF55120">
    <property type="entry name" value="Pseudouridine synthase"/>
    <property type="match status" value="1"/>
</dbReference>
<dbReference type="GO" id="GO:0140098">
    <property type="term" value="F:catalytic activity, acting on RNA"/>
    <property type="evidence" value="ECO:0007669"/>
    <property type="project" value="UniProtKB-ARBA"/>
</dbReference>
<evidence type="ECO:0000256" key="2">
    <source>
        <dbReference type="ARBA" id="ARBA00023235"/>
    </source>
</evidence>
<sequence>MKLQIIFEDSEILVLNKPAGLVVNRSQTIKEETLQDLLSEYFNLGPSLGIGDRAGIVHRLDRETSGLLLVAKTQKSFENLQDQFKERKVEKEYVCLAHGQINRDFGVIEGDVGRIGKFGKFGIVRKGKESRTDFKVVENYQFKEAKFNQLLYFSSDSSADGESRSLSTSSSLSNLGVEDLNSRQKGSRQSSNDNYFLSKSRINYLKKHATKYTLVALFPKTGRTHQIRVHIKSIGHPAVSDLIYTPKKLLKFDLLWCPRLFLHASFLRFIHPKTKNPVSFKSDLPNDLKGAILNLEIKKP</sequence>
<dbReference type="InterPro" id="IPR050188">
    <property type="entry name" value="RluA_PseudoU_synthase"/>
</dbReference>
<evidence type="ECO:0000259" key="3">
    <source>
        <dbReference type="Pfam" id="PF00849"/>
    </source>
</evidence>
<keyword evidence="2" id="KW-0413">Isomerase</keyword>
<dbReference type="GO" id="GO:0009982">
    <property type="term" value="F:pseudouridine synthase activity"/>
    <property type="evidence" value="ECO:0007669"/>
    <property type="project" value="InterPro"/>
</dbReference>
<comment type="similarity">
    <text evidence="1">Belongs to the pseudouridine synthase RluA family.</text>
</comment>
<evidence type="ECO:0000256" key="1">
    <source>
        <dbReference type="ARBA" id="ARBA00010876"/>
    </source>
</evidence>
<organism evidence="4 5">
    <name type="scientific">Candidatus Curtissbacteria bacterium RIFCSPHIGHO2_12_41_11</name>
    <dbReference type="NCBI Taxonomy" id="1797718"/>
    <lineage>
        <taxon>Bacteria</taxon>
        <taxon>Candidatus Curtissiibacteriota</taxon>
    </lineage>
</organism>
<protein>
    <recommendedName>
        <fullName evidence="3">Pseudouridine synthase RsuA/RluA-like domain-containing protein</fullName>
    </recommendedName>
</protein>
<dbReference type="PROSITE" id="PS01129">
    <property type="entry name" value="PSI_RLU"/>
    <property type="match status" value="1"/>
</dbReference>
<dbReference type="GO" id="GO:0000455">
    <property type="term" value="P:enzyme-directed rRNA pseudouridine synthesis"/>
    <property type="evidence" value="ECO:0007669"/>
    <property type="project" value="TreeGrafter"/>
</dbReference>
<feature type="domain" description="Pseudouridine synthase RsuA/RluA-like" evidence="3">
    <location>
        <begin position="12"/>
        <end position="232"/>
    </location>
</feature>
<dbReference type="PANTHER" id="PTHR21600:SF44">
    <property type="entry name" value="RIBOSOMAL LARGE SUBUNIT PSEUDOURIDINE SYNTHASE D"/>
    <property type="match status" value="1"/>
</dbReference>
<dbReference type="GO" id="GO:0003723">
    <property type="term" value="F:RNA binding"/>
    <property type="evidence" value="ECO:0007669"/>
    <property type="project" value="InterPro"/>
</dbReference>
<dbReference type="EMBL" id="MFBH01000044">
    <property type="protein sequence ID" value="OGD98630.1"/>
    <property type="molecule type" value="Genomic_DNA"/>
</dbReference>
<accession>A0A1F5H389</accession>
<dbReference type="Gene3D" id="3.30.2350.10">
    <property type="entry name" value="Pseudouridine synthase"/>
    <property type="match status" value="2"/>
</dbReference>
<dbReference type="Pfam" id="PF00849">
    <property type="entry name" value="PseudoU_synth_2"/>
    <property type="match status" value="1"/>
</dbReference>